<dbReference type="Proteomes" id="UP000410984">
    <property type="component" value="Unassembled WGS sequence"/>
</dbReference>
<dbReference type="OrthoDB" id="7824597at2"/>
<dbReference type="SUPFAM" id="SSF158837">
    <property type="entry name" value="AGR C 984p-like"/>
    <property type="match status" value="1"/>
</dbReference>
<organism evidence="1 2">
    <name type="scientific">Methylobacterium symbioticum</name>
    <dbReference type="NCBI Taxonomy" id="2584084"/>
    <lineage>
        <taxon>Bacteria</taxon>
        <taxon>Pseudomonadati</taxon>
        <taxon>Pseudomonadota</taxon>
        <taxon>Alphaproteobacteria</taxon>
        <taxon>Hyphomicrobiales</taxon>
        <taxon>Methylobacteriaceae</taxon>
        <taxon>Methylobacterium</taxon>
    </lineage>
</organism>
<accession>A0A509EKV9</accession>
<gene>
    <name evidence="1" type="ORF">MET9862_05414</name>
</gene>
<dbReference type="AlphaFoldDB" id="A0A509EKV9"/>
<evidence type="ECO:0000313" key="1">
    <source>
        <dbReference type="EMBL" id="VUD74781.1"/>
    </source>
</evidence>
<dbReference type="InterPro" id="IPR010626">
    <property type="entry name" value="DUF1217"/>
</dbReference>
<evidence type="ECO:0008006" key="3">
    <source>
        <dbReference type="Google" id="ProtNLM"/>
    </source>
</evidence>
<dbReference type="Gene3D" id="1.10.3700.10">
    <property type="entry name" value="AGR C 984p-like"/>
    <property type="match status" value="2"/>
</dbReference>
<dbReference type="Pfam" id="PF06748">
    <property type="entry name" value="DUF1217"/>
    <property type="match status" value="2"/>
</dbReference>
<protein>
    <recommendedName>
        <fullName evidence="3">DUF1217 domain-containing protein</fullName>
    </recommendedName>
</protein>
<dbReference type="InterPro" id="IPR023157">
    <property type="entry name" value="AGR-C-984p-like_sf"/>
</dbReference>
<reference evidence="1 2" key="1">
    <citation type="submission" date="2019-06" db="EMBL/GenBank/DDBJ databases">
        <authorList>
            <person name="Rodrigo-Torres L."/>
            <person name="Arahal R. D."/>
            <person name="Lucena T."/>
        </authorList>
    </citation>
    <scope>NUCLEOTIDE SEQUENCE [LARGE SCALE GENOMIC DNA]</scope>
    <source>
        <strain evidence="1 2">SB0023/3</strain>
    </source>
</reference>
<sequence>MTSTLASYAVIARDLSTALKRKAAEATVARETAYYQANIGKISSVDGLLADRRLYAYAMKAYGLEDMTYATAFMRKVLTEGTATSTSFANRLADDRYVAFAKAFDFTKTFGVSGTGTDDLTSLGVAVPASAAQATGSLALAGPYDFSGTNEVSLAVTTALDAKTSRTATIVLNRKSMLGYAANLAAVTPSEIAAAINGRIAASGTAALAGKVEASLDTSHRLVLSTTTFTDFGADGVAGGTDENADTTYASTGSKRTVRVESAALSDASMTALDIGFGTGTATDMRTKSVVDAYLRQSLEEDAGAEDTGVRLALYFARKASSIASAYDFLADSALSQVANTLSGLPATSGAATSDALTRRAEIIASKINIASLKDPAKVEALAKRFAAIWDAQNNTQSAPVLALFGGSGSGDGITADMLTSLQSLRFGG</sequence>
<dbReference type="RefSeq" id="WP_142586040.1">
    <property type="nucleotide sequence ID" value="NZ_CABFPH010000157.1"/>
</dbReference>
<proteinExistence type="predicted"/>
<evidence type="ECO:0000313" key="2">
    <source>
        <dbReference type="Proteomes" id="UP000410984"/>
    </source>
</evidence>
<keyword evidence="2" id="KW-1185">Reference proteome</keyword>
<name>A0A509EKV9_9HYPH</name>
<dbReference type="EMBL" id="CABFPH010000157">
    <property type="protein sequence ID" value="VUD74781.1"/>
    <property type="molecule type" value="Genomic_DNA"/>
</dbReference>